<evidence type="ECO:0000256" key="1">
    <source>
        <dbReference type="ARBA" id="ARBA00023002"/>
    </source>
</evidence>
<organism evidence="4 5">
    <name type="scientific">Zygotorulaspora mrakii</name>
    <name type="common">Zygosaccharomyces mrakii</name>
    <dbReference type="NCBI Taxonomy" id="42260"/>
    <lineage>
        <taxon>Eukaryota</taxon>
        <taxon>Fungi</taxon>
        <taxon>Dikarya</taxon>
        <taxon>Ascomycota</taxon>
        <taxon>Saccharomycotina</taxon>
        <taxon>Saccharomycetes</taxon>
        <taxon>Saccharomycetales</taxon>
        <taxon>Saccharomycetaceae</taxon>
        <taxon>Zygotorulaspora</taxon>
    </lineage>
</organism>
<dbReference type="Gene3D" id="3.20.20.100">
    <property type="entry name" value="NADP-dependent oxidoreductase domain"/>
    <property type="match status" value="1"/>
</dbReference>
<proteinExistence type="inferred from homology"/>
<dbReference type="FunFam" id="3.20.20.100:FF:000024">
    <property type="entry name" value="Aryl-alcohol dehydrogenase"/>
    <property type="match status" value="1"/>
</dbReference>
<dbReference type="InterPro" id="IPR023210">
    <property type="entry name" value="NADP_OxRdtase_dom"/>
</dbReference>
<protein>
    <recommendedName>
        <fullName evidence="3">NADP-dependent oxidoreductase domain-containing protein</fullName>
    </recommendedName>
</protein>
<dbReference type="PANTHER" id="PTHR43364">
    <property type="entry name" value="NADH-SPECIFIC METHYLGLYOXAL REDUCTASE-RELATED"/>
    <property type="match status" value="1"/>
</dbReference>
<dbReference type="GO" id="GO:0047681">
    <property type="term" value="F:aryl-alcohol dehydrogenase (NADP+) activity"/>
    <property type="evidence" value="ECO:0007669"/>
    <property type="project" value="UniProtKB-ARBA"/>
</dbReference>
<dbReference type="Proteomes" id="UP000509704">
    <property type="component" value="Chromosome 7"/>
</dbReference>
<dbReference type="EMBL" id="CP058610">
    <property type="protein sequence ID" value="QLG74128.1"/>
    <property type="molecule type" value="Genomic_DNA"/>
</dbReference>
<dbReference type="PANTHER" id="PTHR43364:SF2">
    <property type="entry name" value="ARYL-ALCOHOL DEHYDROGENASE AAD10-RELATED"/>
    <property type="match status" value="1"/>
</dbReference>
<evidence type="ECO:0000256" key="2">
    <source>
        <dbReference type="ARBA" id="ARBA00038157"/>
    </source>
</evidence>
<dbReference type="RefSeq" id="XP_037145853.1">
    <property type="nucleotide sequence ID" value="XM_037289958.1"/>
</dbReference>
<dbReference type="OrthoDB" id="48988at2759"/>
<dbReference type="InterPro" id="IPR036812">
    <property type="entry name" value="NAD(P)_OxRdtase_dom_sf"/>
</dbReference>
<reference evidence="4 5" key="1">
    <citation type="submission" date="2020-07" db="EMBL/GenBank/DDBJ databases">
        <title>The yeast mating-type switching endonuclease HO is a domesticated member of an unorthodox homing genetic element family.</title>
        <authorList>
            <person name="Coughlan A.Y."/>
            <person name="Lombardi L."/>
            <person name="Braun-Galleani S."/>
            <person name="Martos A.R."/>
            <person name="Galeote V."/>
            <person name="Bigey F."/>
            <person name="Dequin S."/>
            <person name="Byrne K.P."/>
            <person name="Wolfe K.H."/>
        </authorList>
    </citation>
    <scope>NUCLEOTIDE SEQUENCE [LARGE SCALE GENOMIC DNA]</scope>
    <source>
        <strain evidence="4 5">NRRL Y-6702</strain>
    </source>
</reference>
<dbReference type="KEGG" id="zmk:HG535_0G00130"/>
<keyword evidence="1" id="KW-0560">Oxidoreductase</keyword>
<name>A0A7H9B5X9_ZYGMR</name>
<evidence type="ECO:0000313" key="5">
    <source>
        <dbReference type="Proteomes" id="UP000509704"/>
    </source>
</evidence>
<dbReference type="AlphaFoldDB" id="A0A7H9B5X9"/>
<gene>
    <name evidence="4" type="ORF">HG535_0G00130</name>
</gene>
<evidence type="ECO:0000259" key="3">
    <source>
        <dbReference type="Pfam" id="PF00248"/>
    </source>
</evidence>
<evidence type="ECO:0000313" key="4">
    <source>
        <dbReference type="EMBL" id="QLG74128.1"/>
    </source>
</evidence>
<comment type="similarity">
    <text evidence="2">Belongs to the aldo/keto reductase family. Aldo/keto reductase 2 subfamily.</text>
</comment>
<keyword evidence="5" id="KW-1185">Reference proteome</keyword>
<dbReference type="InterPro" id="IPR050523">
    <property type="entry name" value="AKR_Detox_Biosynth"/>
</dbReference>
<sequence>MSDLWAPAPEPATELGRLRVLSSKAGVKVSPLVFGAMSVGDAWNDFMGSVDKKQSYALLDAYYKAGGNFIDTANNYQNEQSETWLGDWMAERNIRDQLVIATKFTSDYRCHALGKGKTANFGGNNRRSLHVSVRDSLRKLKTDYIDILYLHWWDHMTSIEEIMDSLHILVQQGKVLYLGVSDTPAWIVAAANYYAVSHGKTPFTVYQGRWNLMVRDLEREILPMARHFGMAIVPWDVLGGGRFKTQKTIEEMKTNGDRLRGFLGAGEQTEAEIKISAALEHVAKEHGIESITSIALAYIRSKAKNVFPLVGGRKVEHLEQNIAALKIKLTPEQVKYLESVVSFDLGFPLNFIGEDPNVTKVLPHLSAMSFVASFD</sequence>
<accession>A0A7H9B5X9</accession>
<feature type="domain" description="NADP-dependent oxidoreductase" evidence="3">
    <location>
        <begin position="31"/>
        <end position="340"/>
    </location>
</feature>
<dbReference type="GeneID" id="59237911"/>
<dbReference type="SUPFAM" id="SSF51430">
    <property type="entry name" value="NAD(P)-linked oxidoreductase"/>
    <property type="match status" value="1"/>
</dbReference>
<dbReference type="Pfam" id="PF00248">
    <property type="entry name" value="Aldo_ket_red"/>
    <property type="match status" value="1"/>
</dbReference>